<dbReference type="EMBL" id="JAAKZV010000010">
    <property type="protein sequence ID" value="NGN63177.1"/>
    <property type="molecule type" value="Genomic_DNA"/>
</dbReference>
<dbReference type="PROSITE" id="PS51192">
    <property type="entry name" value="HELICASE_ATP_BIND_1"/>
    <property type="match status" value="1"/>
</dbReference>
<name>A0A6G4TVV5_9ACTN</name>
<dbReference type="InterPro" id="IPR027417">
    <property type="entry name" value="P-loop_NTPase"/>
</dbReference>
<evidence type="ECO:0000259" key="1">
    <source>
        <dbReference type="PROSITE" id="PS51192"/>
    </source>
</evidence>
<evidence type="ECO:0000313" key="2">
    <source>
        <dbReference type="EMBL" id="NGN63177.1"/>
    </source>
</evidence>
<dbReference type="InterPro" id="IPR014001">
    <property type="entry name" value="Helicase_ATP-bd"/>
</dbReference>
<gene>
    <name evidence="2" type="ORF">G5C51_04545</name>
</gene>
<dbReference type="RefSeq" id="WP_165232025.1">
    <property type="nucleotide sequence ID" value="NZ_JAAKZV010000010.1"/>
</dbReference>
<organism evidence="2 3">
    <name type="scientific">Streptomyces coryli</name>
    <dbReference type="NCBI Taxonomy" id="1128680"/>
    <lineage>
        <taxon>Bacteria</taxon>
        <taxon>Bacillati</taxon>
        <taxon>Actinomycetota</taxon>
        <taxon>Actinomycetes</taxon>
        <taxon>Kitasatosporales</taxon>
        <taxon>Streptomycetaceae</taxon>
        <taxon>Streptomyces</taxon>
    </lineage>
</organism>
<dbReference type="SUPFAM" id="SSF52540">
    <property type="entry name" value="P-loop containing nucleoside triphosphate hydrolases"/>
    <property type="match status" value="1"/>
</dbReference>
<reference evidence="2 3" key="1">
    <citation type="submission" date="2020-02" db="EMBL/GenBank/DDBJ databases">
        <title>Whole-genome analyses of novel actinobacteria.</title>
        <authorList>
            <person name="Sahin N."/>
        </authorList>
    </citation>
    <scope>NUCLEOTIDE SEQUENCE [LARGE SCALE GENOMIC DNA]</scope>
    <source>
        <strain evidence="2 3">A7024</strain>
    </source>
</reference>
<dbReference type="Gene3D" id="3.40.50.300">
    <property type="entry name" value="P-loop containing nucleotide triphosphate hydrolases"/>
    <property type="match status" value="1"/>
</dbReference>
<dbReference type="Pfam" id="PF05621">
    <property type="entry name" value="TniB"/>
    <property type="match status" value="1"/>
</dbReference>
<evidence type="ECO:0000313" key="3">
    <source>
        <dbReference type="Proteomes" id="UP000481583"/>
    </source>
</evidence>
<accession>A0A6G4TVV5</accession>
<comment type="caution">
    <text evidence="2">The sequence shown here is derived from an EMBL/GenBank/DDBJ whole genome shotgun (WGS) entry which is preliminary data.</text>
</comment>
<dbReference type="AlphaFoldDB" id="A0A6G4TVV5"/>
<feature type="domain" description="Helicase ATP-binding" evidence="1">
    <location>
        <begin position="88"/>
        <end position="226"/>
    </location>
</feature>
<sequence>MSSALPLPSGAEAPERQLTTKEGWRDFVGQVPKIPARLSRSEWRQLPAAERERYDEDRLDHHTRMLVIATSAIEHTIIVGSRLVLLNRHAISARRGLIVSGLAGTGKTTAITQLGLRHELTDRKRHPGITDRIPVVYITVPPAATARMVAAEFARFLGLPVRTRSNITDLIEAVVGVLTDTRCGLVLVDELHNISLTTRQGAEVSDTLKYFSERIPVTFVYAGIDVEKEGMFAGTRGGQIAGRFTLIPTHPFPYGTEWKGLVAQLEDTLCLLDHQAGTLRRLDRYLHTRTGGMIGALSHQIRGAAIDAILTGTEKLTRAGLDRVPLDYTAQQHDKPLSKKRRR</sequence>
<protein>
    <submittedName>
        <fullName evidence="2">AAA family ATPase</fullName>
    </submittedName>
</protein>
<dbReference type="Proteomes" id="UP000481583">
    <property type="component" value="Unassembled WGS sequence"/>
</dbReference>
<keyword evidence="3" id="KW-1185">Reference proteome</keyword>
<proteinExistence type="predicted"/>
<dbReference type="InterPro" id="IPR008868">
    <property type="entry name" value="TniB"/>
</dbReference>